<sequence>MDNRNLPQPLIQQLHGDTNTIGENRPKRAAHIDGAQIETWRICFIMAGLWTCLFLSALETTIVSTALQTISSDLQDLSKSTWIVVAYLLTYNGFLILFSKLTDILGQKALLIMAQCIFLVFSMACGAAQTMTQLIIFRALQGIGGSGIYSIVFVIIGKIGTVEKMPIYMGGMTSVFAVASLLGPIIGGAIVDHTTWRWVFFLNGPGVVISLLILVPAIPDLGEKFIEKEKLRRIDVIGGLLSLAWPILLIFALEEGGQAYSWKSSVIIGTLVGSGVGIIIFGIYEHCVQQQAKQEPMLPIGLLKIPALCLKITIMFTMGGCFYAAIILLPQRFQAVDGISAERAGINLLPFTIVSPVFSGLCGVLLAKYQKSAGLVLCIASVFTAVGIAMLGTLSTDTSGLEPKVYGFELILAIGLGLMMPPIFFFIKVEYHDSDLAAIMGAINTARTLGGCVAVAVCSAILHADLKSHLASFLSSSQIEAVLSSTSGSSALTPHDKIKLQRVYGTSYNTQFRALLAFAGLNLLATAVLLFERHRTAGRSKN</sequence>
<feature type="transmembrane region" description="Helical" evidence="5">
    <location>
        <begin position="374"/>
        <end position="394"/>
    </location>
</feature>
<evidence type="ECO:0000256" key="3">
    <source>
        <dbReference type="ARBA" id="ARBA00022989"/>
    </source>
</evidence>
<feature type="transmembrane region" description="Helical" evidence="5">
    <location>
        <begin position="406"/>
        <end position="427"/>
    </location>
</feature>
<evidence type="ECO:0000256" key="1">
    <source>
        <dbReference type="ARBA" id="ARBA00004141"/>
    </source>
</evidence>
<protein>
    <submittedName>
        <fullName evidence="7">MFS multidrug transporter, putative</fullName>
    </submittedName>
</protein>
<dbReference type="Gene3D" id="1.20.1250.20">
    <property type="entry name" value="MFS general substrate transporter like domains"/>
    <property type="match status" value="1"/>
</dbReference>
<dbReference type="PRINTS" id="PR01036">
    <property type="entry name" value="TCRTETB"/>
</dbReference>
<dbReference type="Gene3D" id="1.20.1720.10">
    <property type="entry name" value="Multidrug resistance protein D"/>
    <property type="match status" value="1"/>
</dbReference>
<accession>A0A7T7BMQ4</accession>
<feature type="transmembrane region" description="Helical" evidence="5">
    <location>
        <begin position="448"/>
        <end position="466"/>
    </location>
</feature>
<reference evidence="7 8" key="1">
    <citation type="submission" date="2020-08" db="EMBL/GenBank/DDBJ databases">
        <title>The completed genome sequence of the pathogenic ascomycete fungus Penicillium digitatum.</title>
        <authorList>
            <person name="Wang M."/>
        </authorList>
    </citation>
    <scope>NUCLEOTIDE SEQUENCE [LARGE SCALE GENOMIC DNA]</scope>
    <source>
        <strain evidence="7 8">PdW03</strain>
    </source>
</reference>
<dbReference type="InterPro" id="IPR036259">
    <property type="entry name" value="MFS_trans_sf"/>
</dbReference>
<feature type="transmembrane region" description="Helical" evidence="5">
    <location>
        <begin position="110"/>
        <end position="129"/>
    </location>
</feature>
<feature type="transmembrane region" description="Helical" evidence="5">
    <location>
        <begin position="305"/>
        <end position="328"/>
    </location>
</feature>
<dbReference type="PROSITE" id="PS50850">
    <property type="entry name" value="MFS"/>
    <property type="match status" value="1"/>
</dbReference>
<feature type="transmembrane region" description="Helical" evidence="5">
    <location>
        <begin position="168"/>
        <end position="190"/>
    </location>
</feature>
<name>A0A7T7BMQ4_PENDI</name>
<dbReference type="VEuPathDB" id="FungiDB:PDIP_18570"/>
<evidence type="ECO:0000256" key="4">
    <source>
        <dbReference type="ARBA" id="ARBA00023136"/>
    </source>
</evidence>
<proteinExistence type="predicted"/>
<keyword evidence="3 5" id="KW-1133">Transmembrane helix</keyword>
<dbReference type="Proteomes" id="UP000595662">
    <property type="component" value="Chromosome 4"/>
</dbReference>
<keyword evidence="4 5" id="KW-0472">Membrane</keyword>
<dbReference type="AlphaFoldDB" id="A0A7T7BMQ4"/>
<dbReference type="EMBL" id="CP060777">
    <property type="protein sequence ID" value="QQK45466.1"/>
    <property type="molecule type" value="Genomic_DNA"/>
</dbReference>
<feature type="transmembrane region" description="Helical" evidence="5">
    <location>
        <begin position="236"/>
        <end position="253"/>
    </location>
</feature>
<dbReference type="SUPFAM" id="SSF103473">
    <property type="entry name" value="MFS general substrate transporter"/>
    <property type="match status" value="1"/>
</dbReference>
<feature type="transmembrane region" description="Helical" evidence="5">
    <location>
        <begin position="196"/>
        <end position="215"/>
    </location>
</feature>
<dbReference type="PANTHER" id="PTHR23501:SF43">
    <property type="entry name" value="MULTIDRUG TRANSPORTER, PUTATIVE (AFU_ORTHOLOGUE AFUA_6G03040)-RELATED"/>
    <property type="match status" value="1"/>
</dbReference>
<evidence type="ECO:0000313" key="7">
    <source>
        <dbReference type="EMBL" id="QQK45466.1"/>
    </source>
</evidence>
<dbReference type="InterPro" id="IPR020846">
    <property type="entry name" value="MFS_dom"/>
</dbReference>
<evidence type="ECO:0000256" key="5">
    <source>
        <dbReference type="SAM" id="Phobius"/>
    </source>
</evidence>
<dbReference type="PANTHER" id="PTHR23501">
    <property type="entry name" value="MAJOR FACILITATOR SUPERFAMILY"/>
    <property type="match status" value="1"/>
</dbReference>
<feature type="transmembrane region" description="Helical" evidence="5">
    <location>
        <begin position="42"/>
        <end position="68"/>
    </location>
</feature>
<dbReference type="Pfam" id="PF07690">
    <property type="entry name" value="MFS_1"/>
    <property type="match status" value="1"/>
</dbReference>
<dbReference type="RefSeq" id="XP_065957310.1">
    <property type="nucleotide sequence ID" value="XM_066099583.1"/>
</dbReference>
<keyword evidence="2 5" id="KW-0812">Transmembrane</keyword>
<gene>
    <name evidence="7" type="ORF">Pdw03_0364</name>
</gene>
<dbReference type="GeneID" id="26230180"/>
<feature type="transmembrane region" description="Helical" evidence="5">
    <location>
        <begin position="135"/>
        <end position="156"/>
    </location>
</feature>
<feature type="transmembrane region" description="Helical" evidence="5">
    <location>
        <begin position="80"/>
        <end position="98"/>
    </location>
</feature>
<feature type="transmembrane region" description="Helical" evidence="5">
    <location>
        <begin position="348"/>
        <end position="367"/>
    </location>
</feature>
<dbReference type="InterPro" id="IPR011701">
    <property type="entry name" value="MFS"/>
</dbReference>
<evidence type="ECO:0000256" key="2">
    <source>
        <dbReference type="ARBA" id="ARBA00022692"/>
    </source>
</evidence>
<evidence type="ECO:0000313" key="8">
    <source>
        <dbReference type="Proteomes" id="UP000595662"/>
    </source>
</evidence>
<feature type="transmembrane region" description="Helical" evidence="5">
    <location>
        <begin position="512"/>
        <end position="531"/>
    </location>
</feature>
<dbReference type="GO" id="GO:0022857">
    <property type="term" value="F:transmembrane transporter activity"/>
    <property type="evidence" value="ECO:0007669"/>
    <property type="project" value="InterPro"/>
</dbReference>
<feature type="transmembrane region" description="Helical" evidence="5">
    <location>
        <begin position="265"/>
        <end position="284"/>
    </location>
</feature>
<dbReference type="GO" id="GO:0005886">
    <property type="term" value="C:plasma membrane"/>
    <property type="evidence" value="ECO:0007669"/>
    <property type="project" value="TreeGrafter"/>
</dbReference>
<evidence type="ECO:0000259" key="6">
    <source>
        <dbReference type="PROSITE" id="PS50850"/>
    </source>
</evidence>
<comment type="subcellular location">
    <subcellularLocation>
        <location evidence="1">Membrane</location>
        <topology evidence="1">Multi-pass membrane protein</topology>
    </subcellularLocation>
</comment>
<feature type="domain" description="Major facilitator superfamily (MFS) profile" evidence="6">
    <location>
        <begin position="45"/>
        <end position="537"/>
    </location>
</feature>
<organism evidence="7 8">
    <name type="scientific">Penicillium digitatum</name>
    <name type="common">Green mold</name>
    <dbReference type="NCBI Taxonomy" id="36651"/>
    <lineage>
        <taxon>Eukaryota</taxon>
        <taxon>Fungi</taxon>
        <taxon>Dikarya</taxon>
        <taxon>Ascomycota</taxon>
        <taxon>Pezizomycotina</taxon>
        <taxon>Eurotiomycetes</taxon>
        <taxon>Eurotiomycetidae</taxon>
        <taxon>Eurotiales</taxon>
        <taxon>Aspergillaceae</taxon>
        <taxon>Penicillium</taxon>
    </lineage>
</organism>